<keyword evidence="2" id="KW-0812">Transmembrane</keyword>
<reference evidence="3 4" key="1">
    <citation type="submission" date="2018-06" db="EMBL/GenBank/DDBJ databases">
        <title>Genomic Encyclopedia of Archaeal and Bacterial Type Strains, Phase II (KMG-II): from individual species to whole genera.</title>
        <authorList>
            <person name="Goeker M."/>
        </authorList>
    </citation>
    <scope>NUCLEOTIDE SEQUENCE [LARGE SCALE GENOMIC DNA]</scope>
    <source>
        <strain evidence="3 4">T4</strain>
    </source>
</reference>
<evidence type="ECO:0000313" key="4">
    <source>
        <dbReference type="Proteomes" id="UP000248917"/>
    </source>
</evidence>
<comment type="caution">
    <text evidence="3">The sequence shown here is derived from an EMBL/GenBank/DDBJ whole genome shotgun (WGS) entry which is preliminary data.</text>
</comment>
<gene>
    <name evidence="3" type="ORF">CLV31_1012</name>
</gene>
<dbReference type="AlphaFoldDB" id="A0A326RZN3"/>
<keyword evidence="2" id="KW-1133">Transmembrane helix</keyword>
<keyword evidence="4" id="KW-1185">Reference proteome</keyword>
<feature type="compositionally biased region" description="Polar residues" evidence="1">
    <location>
        <begin position="134"/>
        <end position="155"/>
    </location>
</feature>
<feature type="region of interest" description="Disordered" evidence="1">
    <location>
        <begin position="119"/>
        <end position="155"/>
    </location>
</feature>
<proteinExistence type="predicted"/>
<evidence type="ECO:0000256" key="1">
    <source>
        <dbReference type="SAM" id="MobiDB-lite"/>
    </source>
</evidence>
<dbReference type="Proteomes" id="UP000248917">
    <property type="component" value="Unassembled WGS sequence"/>
</dbReference>
<dbReference type="EMBL" id="QKTX01000001">
    <property type="protein sequence ID" value="PZV87130.1"/>
    <property type="molecule type" value="Genomic_DNA"/>
</dbReference>
<evidence type="ECO:0000313" key="3">
    <source>
        <dbReference type="EMBL" id="PZV87130.1"/>
    </source>
</evidence>
<feature type="transmembrane region" description="Helical" evidence="2">
    <location>
        <begin position="195"/>
        <end position="216"/>
    </location>
</feature>
<sequence>MMWARRAIGQAVKKMSGWTFLAQGQTVALGNSPAGSNYKFDPIILRDLQSHIPLDQVCFPRFACHHSRQPAKLSCFSRSWTLSFDNWTTQQQDNPTTSLLPNFHTPKLSYSCCPASPEAGPHLSTTRQPDNRTTRQLYNRTTRQPDASTSLSTGNRTTTYASQLTTHKLPNFPTPILPYPPIPIPPKLNRKRTSLANLVITFLNPFSIHFFVRFVFLNHG</sequence>
<protein>
    <submittedName>
        <fullName evidence="3">Uncharacterized protein</fullName>
    </submittedName>
</protein>
<organism evidence="3 4">
    <name type="scientific">Algoriphagus aquaeductus</name>
    <dbReference type="NCBI Taxonomy" id="475299"/>
    <lineage>
        <taxon>Bacteria</taxon>
        <taxon>Pseudomonadati</taxon>
        <taxon>Bacteroidota</taxon>
        <taxon>Cytophagia</taxon>
        <taxon>Cytophagales</taxon>
        <taxon>Cyclobacteriaceae</taxon>
        <taxon>Algoriphagus</taxon>
    </lineage>
</organism>
<evidence type="ECO:0000256" key="2">
    <source>
        <dbReference type="SAM" id="Phobius"/>
    </source>
</evidence>
<keyword evidence="2" id="KW-0472">Membrane</keyword>
<accession>A0A326RZN3</accession>
<name>A0A326RZN3_9BACT</name>